<accession>A0A4Q2U3S9</accession>
<reference evidence="5 6" key="2">
    <citation type="submission" date="2019-02" db="EMBL/GenBank/DDBJ databases">
        <title>'Lichenibacterium ramalinii' gen. nov. sp. nov., 'Lichenibacterium minor' gen. nov. sp. nov.</title>
        <authorList>
            <person name="Pankratov T."/>
        </authorList>
    </citation>
    <scope>NUCLEOTIDE SEQUENCE [LARGE SCALE GENOMIC DNA]</scope>
    <source>
        <strain evidence="5 6">RmlP026</strain>
    </source>
</reference>
<evidence type="ECO:0000259" key="4">
    <source>
        <dbReference type="Pfam" id="PF07859"/>
    </source>
</evidence>
<name>A0A4Q2U3S9_9HYPH</name>
<organism evidence="5 6">
    <name type="scientific">Lichenibacterium minor</name>
    <dbReference type="NCBI Taxonomy" id="2316528"/>
    <lineage>
        <taxon>Bacteria</taxon>
        <taxon>Pseudomonadati</taxon>
        <taxon>Pseudomonadota</taxon>
        <taxon>Alphaproteobacteria</taxon>
        <taxon>Hyphomicrobiales</taxon>
        <taxon>Lichenihabitantaceae</taxon>
        <taxon>Lichenibacterium</taxon>
    </lineage>
</organism>
<dbReference type="Pfam" id="PF07859">
    <property type="entry name" value="Abhydrolase_3"/>
    <property type="match status" value="1"/>
</dbReference>
<dbReference type="PANTHER" id="PTHR48081">
    <property type="entry name" value="AB HYDROLASE SUPERFAMILY PROTEIN C4A8.06C"/>
    <property type="match status" value="1"/>
</dbReference>
<feature type="domain" description="Alpha/beta hydrolase fold-3" evidence="4">
    <location>
        <begin position="141"/>
        <end position="341"/>
    </location>
</feature>
<feature type="chain" id="PRO_5020562671" evidence="3">
    <location>
        <begin position="23"/>
        <end position="368"/>
    </location>
</feature>
<proteinExistence type="inferred from homology"/>
<sequence>MSIVLRAAACAAALLGATPLLAQTVPNPDFPALEAAQNAANGAPGPRSVPAKAVPVPDDVDLATAALVAAPYRVPAWNANPPDAAAWKALVDKLAQASLPGLAKARAALGVTIQPTTIGGVKGFVLTPKEIPDAHKGQVVYNIHGGGYVYGPGESGTAEAMLMAAYGGYKVVAVDYRMPPDAPYPAAMDDADAGYRALIAETDPKKVAVVGTSTGGGMALALMLRLKGEGVALPGAVAPGTPWSDMTETGDTYRTNEWVDNVLVSYSGYLTHAAQLYAAGHDLKDPQLSPIYGDFHGLPPTILTSGTRDLFLSNTVRTQQKLREAGVVQELQVYEGISHAQYLFDPQAPLTKEVFGEITRFFDQHLAK</sequence>
<dbReference type="AlphaFoldDB" id="A0A4Q2U3S9"/>
<dbReference type="EMBL" id="QYBB01000018">
    <property type="protein sequence ID" value="RYC30982.1"/>
    <property type="molecule type" value="Genomic_DNA"/>
</dbReference>
<feature type="signal peptide" evidence="3">
    <location>
        <begin position="1"/>
        <end position="22"/>
    </location>
</feature>
<dbReference type="PANTHER" id="PTHR48081:SF30">
    <property type="entry name" value="ACETYL-HYDROLASE LIPR-RELATED"/>
    <property type="match status" value="1"/>
</dbReference>
<evidence type="ECO:0000256" key="1">
    <source>
        <dbReference type="ARBA" id="ARBA00010515"/>
    </source>
</evidence>
<dbReference type="Gene3D" id="3.40.50.1820">
    <property type="entry name" value="alpha/beta hydrolase"/>
    <property type="match status" value="1"/>
</dbReference>
<dbReference type="RefSeq" id="WP_129227837.1">
    <property type="nucleotide sequence ID" value="NZ_QYBB01000018.1"/>
</dbReference>
<dbReference type="SUPFAM" id="SSF53474">
    <property type="entry name" value="alpha/beta-Hydrolases"/>
    <property type="match status" value="1"/>
</dbReference>
<comment type="similarity">
    <text evidence="1">Belongs to the 'GDXG' lipolytic enzyme family.</text>
</comment>
<dbReference type="OrthoDB" id="9806180at2"/>
<dbReference type="InterPro" id="IPR029058">
    <property type="entry name" value="AB_hydrolase_fold"/>
</dbReference>
<evidence type="ECO:0000313" key="6">
    <source>
        <dbReference type="Proteomes" id="UP000290759"/>
    </source>
</evidence>
<keyword evidence="3" id="KW-0732">Signal</keyword>
<dbReference type="GO" id="GO:0004806">
    <property type="term" value="F:triacylglycerol lipase activity"/>
    <property type="evidence" value="ECO:0007669"/>
    <property type="project" value="TreeGrafter"/>
</dbReference>
<evidence type="ECO:0000313" key="5">
    <source>
        <dbReference type="EMBL" id="RYC30982.1"/>
    </source>
</evidence>
<dbReference type="InterPro" id="IPR050300">
    <property type="entry name" value="GDXG_lipolytic_enzyme"/>
</dbReference>
<keyword evidence="6" id="KW-1185">Reference proteome</keyword>
<protein>
    <submittedName>
        <fullName evidence="5">Alpha/beta hydrolase</fullName>
    </submittedName>
</protein>
<dbReference type="Proteomes" id="UP000290759">
    <property type="component" value="Unassembled WGS sequence"/>
</dbReference>
<evidence type="ECO:0000256" key="3">
    <source>
        <dbReference type="SAM" id="SignalP"/>
    </source>
</evidence>
<gene>
    <name evidence="5" type="ORF">D3273_15700</name>
</gene>
<reference evidence="5 6" key="1">
    <citation type="submission" date="2018-12" db="EMBL/GenBank/DDBJ databases">
        <authorList>
            <person name="Grouzdev D.S."/>
            <person name="Krutkina M.S."/>
        </authorList>
    </citation>
    <scope>NUCLEOTIDE SEQUENCE [LARGE SCALE GENOMIC DNA]</scope>
    <source>
        <strain evidence="5 6">RmlP026</strain>
    </source>
</reference>
<evidence type="ECO:0000256" key="2">
    <source>
        <dbReference type="ARBA" id="ARBA00022801"/>
    </source>
</evidence>
<comment type="caution">
    <text evidence="5">The sequence shown here is derived from an EMBL/GenBank/DDBJ whole genome shotgun (WGS) entry which is preliminary data.</text>
</comment>
<dbReference type="InterPro" id="IPR013094">
    <property type="entry name" value="AB_hydrolase_3"/>
</dbReference>
<keyword evidence="2 5" id="KW-0378">Hydrolase</keyword>